<dbReference type="Gene3D" id="3.20.20.80">
    <property type="entry name" value="Glycosidases"/>
    <property type="match status" value="1"/>
</dbReference>
<dbReference type="InterPro" id="IPR000805">
    <property type="entry name" value="Glyco_hydro_26"/>
</dbReference>
<keyword evidence="3 4" id="KW-0326">Glycosidase</keyword>
<evidence type="ECO:0000256" key="1">
    <source>
        <dbReference type="ARBA" id="ARBA00007754"/>
    </source>
</evidence>
<dbReference type="Proteomes" id="UP000430222">
    <property type="component" value="Unassembled WGS sequence"/>
</dbReference>
<dbReference type="GO" id="GO:0030245">
    <property type="term" value="P:cellulose catabolic process"/>
    <property type="evidence" value="ECO:0007669"/>
    <property type="project" value="InterPro"/>
</dbReference>
<dbReference type="Gene3D" id="2.60.120.260">
    <property type="entry name" value="Galactose-binding domain-like"/>
    <property type="match status" value="1"/>
</dbReference>
<dbReference type="InterPro" id="IPR017853">
    <property type="entry name" value="GH"/>
</dbReference>
<dbReference type="Pfam" id="PF03425">
    <property type="entry name" value="CBM_11"/>
    <property type="match status" value="1"/>
</dbReference>
<accession>A0A6I2UW54</accession>
<dbReference type="SUPFAM" id="SSF49785">
    <property type="entry name" value="Galactose-binding domain-like"/>
    <property type="match status" value="2"/>
</dbReference>
<evidence type="ECO:0000256" key="3">
    <source>
        <dbReference type="ARBA" id="ARBA00023295"/>
    </source>
</evidence>
<reference evidence="6 7" key="1">
    <citation type="submission" date="2019-08" db="EMBL/GenBank/DDBJ databases">
        <title>In-depth cultivation of the pig gut microbiome towards novel bacterial diversity and tailored functional studies.</title>
        <authorList>
            <person name="Wylensek D."/>
            <person name="Hitch T.C.A."/>
            <person name="Clavel T."/>
        </authorList>
    </citation>
    <scope>NUCLEOTIDE SEQUENCE [LARGE SCALE GENOMIC DNA]</scope>
    <source>
        <strain evidence="7">WCA-380-WT-3B3</strain>
    </source>
</reference>
<comment type="caution">
    <text evidence="6">The sequence shown here is derived from an EMBL/GenBank/DDBJ whole genome shotgun (WGS) entry which is preliminary data.</text>
</comment>
<evidence type="ECO:0000313" key="6">
    <source>
        <dbReference type="EMBL" id="MSV24529.1"/>
    </source>
</evidence>
<sequence>MNMQLLKKIVPLTLSAGMVLSVPALLPQAVPASLSAQAMAASKGVSWSFSKDLDGWKYGGKWAYKGKPAVAWSKDFGGTIRLDLDYSPTADQSWSEVKLEYGKAAEKPVSLAGCNVLTYDLYFNPKAMTAGSFKTKVYAKDTAGKEVINAAPDIDLSKAKDAGNGMKVVSVQVQFQPVRNAVNYLMFSIVGSNTDYKGAMYVGKVSAHYVKLPDGYVSKTAKVSRQQQVPLSELQIPAQVKLVDGKASERTAQVYAYMQGIADSKYLLYGHQNELHKKVSTLPGRSDTYDIVGDDAAVIGVDGLALTGDELDLTDAEKAAGMTYAQKLAGIIIPAGQRGAIITMSCHMPNFDVVSKKPKINGQYDYSTYSPNVTSGDVVRRILPGGDLNPVFNGYLDKVADFAGRLQAANVPIVFRPFHENNGSWFWWGAAFCTSSEYKNLFRYTVEYLRDQKGLHNLIYAYSPNGPFASTEDYASRYPGDGFVDIAGFDIYHRDPAKGDDWMQGFDDTMKVVQQFAEEHHKLAAVTETGILVGNKGGALARTGNQRPDWFNEALHTIAPHKMAYFMTWSNFSEDNFDQPYLVTPKRGHEMVNQFIQFYNQPESVFAGQISDVSKLKVAAEPAMARDGYLTAPDAMTRILTPVTMKAKLTGPVSKVQFLLHRKDGTTAAAIPASPGKGGLAEALLPEDSLSLLGAAVGSVALEVDGQVTDQVPVLYNMPALAPNPAVVDTFEHYYGDNGLLKGAYSTNCGSGCSIDPSLSATHSEGETGLRYHYKLTKGGYAGIIKSLKGVDWSLYQGVQFWITPDGKGQKLICQLNSGGEDFEVDLTKVASGTAPQLVTIPFSQFKGKNGGRLDTAAIQHFALYCNAVGDAPVDSSFYFDDIRAVK</sequence>
<dbReference type="InterPro" id="IPR008979">
    <property type="entry name" value="Galactose-bd-like_sf"/>
</dbReference>
<dbReference type="EMBL" id="VUNL01000004">
    <property type="protein sequence ID" value="MSV24529.1"/>
    <property type="molecule type" value="Genomic_DNA"/>
</dbReference>
<feature type="active site" description="Proton donor" evidence="4">
    <location>
        <position position="420"/>
    </location>
</feature>
<evidence type="ECO:0000259" key="5">
    <source>
        <dbReference type="PROSITE" id="PS51764"/>
    </source>
</evidence>
<dbReference type="PRINTS" id="PR00739">
    <property type="entry name" value="GLHYDRLASE26"/>
</dbReference>
<dbReference type="GO" id="GO:0016985">
    <property type="term" value="F:mannan endo-1,4-beta-mannosidase activity"/>
    <property type="evidence" value="ECO:0007669"/>
    <property type="project" value="InterPro"/>
</dbReference>
<comment type="similarity">
    <text evidence="1 4">Belongs to the glycosyl hydrolase 26 family.</text>
</comment>
<feature type="active site" description="Nucleophile" evidence="4">
    <location>
        <position position="528"/>
    </location>
</feature>
<protein>
    <recommendedName>
        <fullName evidence="5">GH26 domain-containing protein</fullName>
    </recommendedName>
</protein>
<dbReference type="GO" id="GO:0008810">
    <property type="term" value="F:cellulase activity"/>
    <property type="evidence" value="ECO:0007669"/>
    <property type="project" value="InterPro"/>
</dbReference>
<dbReference type="GO" id="GO:0006080">
    <property type="term" value="P:substituted mannan metabolic process"/>
    <property type="evidence" value="ECO:0007669"/>
    <property type="project" value="InterPro"/>
</dbReference>
<dbReference type="InterPro" id="IPR022790">
    <property type="entry name" value="GH26_dom"/>
</dbReference>
<proteinExistence type="inferred from homology"/>
<feature type="domain" description="GH26" evidence="5">
    <location>
        <begin position="249"/>
        <end position="608"/>
    </location>
</feature>
<organism evidence="6 7">
    <name type="scientific">Selenomonas montiformis</name>
    <dbReference type="NCBI Taxonomy" id="2652285"/>
    <lineage>
        <taxon>Bacteria</taxon>
        <taxon>Bacillati</taxon>
        <taxon>Bacillota</taxon>
        <taxon>Negativicutes</taxon>
        <taxon>Selenomonadales</taxon>
        <taxon>Selenomonadaceae</taxon>
        <taxon>Selenomonas</taxon>
    </lineage>
</organism>
<dbReference type="SUPFAM" id="SSF51445">
    <property type="entry name" value="(Trans)glycosidases"/>
    <property type="match status" value="1"/>
</dbReference>
<dbReference type="Pfam" id="PF02156">
    <property type="entry name" value="Glyco_hydro_26"/>
    <property type="match status" value="1"/>
</dbReference>
<evidence type="ECO:0000313" key="7">
    <source>
        <dbReference type="Proteomes" id="UP000430222"/>
    </source>
</evidence>
<dbReference type="InterPro" id="IPR015295">
    <property type="entry name" value="CBM27"/>
</dbReference>
<dbReference type="AlphaFoldDB" id="A0A6I2UW54"/>
<dbReference type="PANTHER" id="PTHR40079">
    <property type="entry name" value="MANNAN ENDO-1,4-BETA-MANNOSIDASE E-RELATED"/>
    <property type="match status" value="1"/>
</dbReference>
<dbReference type="PROSITE" id="PS51764">
    <property type="entry name" value="GH26"/>
    <property type="match status" value="1"/>
</dbReference>
<gene>
    <name evidence="6" type="ORF">FYJ78_04875</name>
</gene>
<evidence type="ECO:0000256" key="2">
    <source>
        <dbReference type="ARBA" id="ARBA00022801"/>
    </source>
</evidence>
<name>A0A6I2UW54_9FIRM</name>
<dbReference type="InterPro" id="IPR005087">
    <property type="entry name" value="CBM11"/>
</dbReference>
<dbReference type="PANTHER" id="PTHR40079:SF4">
    <property type="entry name" value="GH26 DOMAIN-CONTAINING PROTEIN-RELATED"/>
    <property type="match status" value="1"/>
</dbReference>
<dbReference type="Pfam" id="PF09212">
    <property type="entry name" value="CBM27"/>
    <property type="match status" value="1"/>
</dbReference>
<keyword evidence="7" id="KW-1185">Reference proteome</keyword>
<dbReference type="Gene3D" id="2.60.120.430">
    <property type="entry name" value="Galactose-binding lectin"/>
    <property type="match status" value="1"/>
</dbReference>
<keyword evidence="2 4" id="KW-0378">Hydrolase</keyword>
<evidence type="ECO:0000256" key="4">
    <source>
        <dbReference type="PROSITE-ProRule" id="PRU01100"/>
    </source>
</evidence>